<dbReference type="EMBL" id="QYRN01000017">
    <property type="protein sequence ID" value="RIX97187.1"/>
    <property type="molecule type" value="Genomic_DNA"/>
</dbReference>
<sequence length="62" mass="7092">MAPNLNFWLWRPILADPPLYSVGDLETWVTLTHVMDCHEALDLKEASLQKAQQAAELNSSRR</sequence>
<proteinExistence type="predicted"/>
<protein>
    <submittedName>
        <fullName evidence="1">Uncharacterized protein</fullName>
    </submittedName>
</protein>
<evidence type="ECO:0000313" key="2">
    <source>
        <dbReference type="Proteomes" id="UP000265750"/>
    </source>
</evidence>
<gene>
    <name evidence="1" type="ORF">D3218_19090</name>
</gene>
<dbReference type="OrthoDB" id="8481593at2"/>
<name>A0A3A1WF90_9HYPH</name>
<evidence type="ECO:0000313" key="1">
    <source>
        <dbReference type="EMBL" id="RIX97187.1"/>
    </source>
</evidence>
<accession>A0A3A1WF90</accession>
<reference evidence="2" key="1">
    <citation type="submission" date="2018-09" db="EMBL/GenBank/DDBJ databases">
        <authorList>
            <person name="Tuo L."/>
        </authorList>
    </citation>
    <scope>NUCLEOTIDE SEQUENCE [LARGE SCALE GENOMIC DNA]</scope>
    <source>
        <strain evidence="2">M2BS4Y-1</strain>
    </source>
</reference>
<comment type="caution">
    <text evidence="1">The sequence shown here is derived from an EMBL/GenBank/DDBJ whole genome shotgun (WGS) entry which is preliminary data.</text>
</comment>
<dbReference type="Proteomes" id="UP000265750">
    <property type="component" value="Unassembled WGS sequence"/>
</dbReference>
<organism evidence="1 2">
    <name type="scientific">Aureimonas flava</name>
    <dbReference type="NCBI Taxonomy" id="2320271"/>
    <lineage>
        <taxon>Bacteria</taxon>
        <taxon>Pseudomonadati</taxon>
        <taxon>Pseudomonadota</taxon>
        <taxon>Alphaproteobacteria</taxon>
        <taxon>Hyphomicrobiales</taxon>
        <taxon>Aurantimonadaceae</taxon>
        <taxon>Aureimonas</taxon>
    </lineage>
</organism>
<keyword evidence="2" id="KW-1185">Reference proteome</keyword>
<dbReference type="AlphaFoldDB" id="A0A3A1WF90"/>